<protein>
    <submittedName>
        <fullName evidence="1">Uncharacterized protein</fullName>
    </submittedName>
</protein>
<name>A0AAW8MDI0_9PSED</name>
<reference evidence="1" key="1">
    <citation type="submission" date="2023-07" db="EMBL/GenBank/DDBJ databases">
        <title>Sorghum-associated microbial communities from plants grown in Nebraska, USA.</title>
        <authorList>
            <person name="Schachtman D."/>
        </authorList>
    </citation>
    <scope>NUCLEOTIDE SEQUENCE</scope>
    <source>
        <strain evidence="1">3432</strain>
    </source>
</reference>
<proteinExistence type="predicted"/>
<sequence length="76" mass="7882">MRGNQPKDGIGPNECKIQAIAAAAASTAVVKPINSHFKIFGHFDGSVLGASASTVSRISSAHRGQAALSARMREPH</sequence>
<dbReference type="AlphaFoldDB" id="A0AAW8MDI0"/>
<dbReference type="Proteomes" id="UP001252613">
    <property type="component" value="Unassembled WGS sequence"/>
</dbReference>
<evidence type="ECO:0000313" key="2">
    <source>
        <dbReference type="Proteomes" id="UP001252613"/>
    </source>
</evidence>
<evidence type="ECO:0000313" key="1">
    <source>
        <dbReference type="EMBL" id="MDR6959569.1"/>
    </source>
</evidence>
<dbReference type="EMBL" id="JAVDVC010000007">
    <property type="protein sequence ID" value="MDR6959569.1"/>
    <property type="molecule type" value="Genomic_DNA"/>
</dbReference>
<comment type="caution">
    <text evidence="1">The sequence shown here is derived from an EMBL/GenBank/DDBJ whole genome shotgun (WGS) entry which is preliminary data.</text>
</comment>
<organism evidence="1 2">
    <name type="scientific">Pseudomonas brassicacearum</name>
    <dbReference type="NCBI Taxonomy" id="930166"/>
    <lineage>
        <taxon>Bacteria</taxon>
        <taxon>Pseudomonadati</taxon>
        <taxon>Pseudomonadota</taxon>
        <taxon>Gammaproteobacteria</taxon>
        <taxon>Pseudomonadales</taxon>
        <taxon>Pseudomonadaceae</taxon>
        <taxon>Pseudomonas</taxon>
    </lineage>
</organism>
<accession>A0AAW8MDI0</accession>
<gene>
    <name evidence="1" type="ORF">J2W43_003569</name>
</gene>